<dbReference type="Proteomes" id="UP000235371">
    <property type="component" value="Unassembled WGS sequence"/>
</dbReference>
<protein>
    <submittedName>
        <fullName evidence="2">Uncharacterized protein</fullName>
    </submittedName>
</protein>
<keyword evidence="3" id="KW-1185">Reference proteome</keyword>
<sequence>MPAGPDETDNHAPGAATEHVMKNSSSKTDSTASTHPLHDQGEPKGDKVEFRYHQAHPGPAVPDNFSAQQEGTKEEREARAKEMNKQSKI</sequence>
<feature type="compositionally biased region" description="Basic and acidic residues" evidence="1">
    <location>
        <begin position="36"/>
        <end position="52"/>
    </location>
</feature>
<dbReference type="EMBL" id="KZ613859">
    <property type="protein sequence ID" value="PMD54703.1"/>
    <property type="molecule type" value="Genomic_DNA"/>
</dbReference>
<reference evidence="2 3" key="1">
    <citation type="submission" date="2016-04" db="EMBL/GenBank/DDBJ databases">
        <title>A degradative enzymes factory behind the ericoid mycorrhizal symbiosis.</title>
        <authorList>
            <consortium name="DOE Joint Genome Institute"/>
            <person name="Martino E."/>
            <person name="Morin E."/>
            <person name="Grelet G."/>
            <person name="Kuo A."/>
            <person name="Kohler A."/>
            <person name="Daghino S."/>
            <person name="Barry K."/>
            <person name="Choi C."/>
            <person name="Cichocki N."/>
            <person name="Clum A."/>
            <person name="Copeland A."/>
            <person name="Hainaut M."/>
            <person name="Haridas S."/>
            <person name="Labutti K."/>
            <person name="Lindquist E."/>
            <person name="Lipzen A."/>
            <person name="Khouja H.-R."/>
            <person name="Murat C."/>
            <person name="Ohm R."/>
            <person name="Olson A."/>
            <person name="Spatafora J."/>
            <person name="Veneault-Fourrey C."/>
            <person name="Henrissat B."/>
            <person name="Grigoriev I."/>
            <person name="Martin F."/>
            <person name="Perotto S."/>
        </authorList>
    </citation>
    <scope>NUCLEOTIDE SEQUENCE [LARGE SCALE GENOMIC DNA]</scope>
    <source>
        <strain evidence="2 3">E</strain>
    </source>
</reference>
<accession>A0A2J6SVK7</accession>
<feature type="compositionally biased region" description="Basic and acidic residues" evidence="1">
    <location>
        <begin position="71"/>
        <end position="89"/>
    </location>
</feature>
<dbReference type="AlphaFoldDB" id="A0A2J6SVK7"/>
<proteinExistence type="predicted"/>
<dbReference type="InParanoid" id="A0A2J6SVK7"/>
<gene>
    <name evidence="2" type="ORF">K444DRAFT_618069</name>
</gene>
<feature type="compositionally biased region" description="Polar residues" evidence="1">
    <location>
        <begin position="22"/>
        <end position="34"/>
    </location>
</feature>
<name>A0A2J6SVK7_9HELO</name>
<feature type="region of interest" description="Disordered" evidence="1">
    <location>
        <begin position="1"/>
        <end position="89"/>
    </location>
</feature>
<dbReference type="OrthoDB" id="2532734at2759"/>
<dbReference type="GeneID" id="36589325"/>
<dbReference type="RefSeq" id="XP_024731607.1">
    <property type="nucleotide sequence ID" value="XM_024881248.1"/>
</dbReference>
<organism evidence="2 3">
    <name type="scientific">Hyaloscypha bicolor E</name>
    <dbReference type="NCBI Taxonomy" id="1095630"/>
    <lineage>
        <taxon>Eukaryota</taxon>
        <taxon>Fungi</taxon>
        <taxon>Dikarya</taxon>
        <taxon>Ascomycota</taxon>
        <taxon>Pezizomycotina</taxon>
        <taxon>Leotiomycetes</taxon>
        <taxon>Helotiales</taxon>
        <taxon>Hyaloscyphaceae</taxon>
        <taxon>Hyaloscypha</taxon>
        <taxon>Hyaloscypha bicolor</taxon>
    </lineage>
</organism>
<evidence type="ECO:0000313" key="3">
    <source>
        <dbReference type="Proteomes" id="UP000235371"/>
    </source>
</evidence>
<evidence type="ECO:0000256" key="1">
    <source>
        <dbReference type="SAM" id="MobiDB-lite"/>
    </source>
</evidence>
<evidence type="ECO:0000313" key="2">
    <source>
        <dbReference type="EMBL" id="PMD54703.1"/>
    </source>
</evidence>